<feature type="transmembrane region" description="Helical" evidence="6">
    <location>
        <begin position="90"/>
        <end position="117"/>
    </location>
</feature>
<feature type="transmembrane region" description="Helical" evidence="6">
    <location>
        <begin position="12"/>
        <end position="34"/>
    </location>
</feature>
<evidence type="ECO:0000313" key="10">
    <source>
        <dbReference type="Proteomes" id="UP000324707"/>
    </source>
</evidence>
<feature type="transmembrane region" description="Helical" evidence="6">
    <location>
        <begin position="416"/>
        <end position="436"/>
    </location>
</feature>
<dbReference type="PROSITE" id="PS50267">
    <property type="entry name" value="NA_NEUROTRAN_SYMP_3"/>
    <property type="match status" value="1"/>
</dbReference>
<feature type="transmembrane region" description="Helical" evidence="6">
    <location>
        <begin position="218"/>
        <end position="240"/>
    </location>
</feature>
<evidence type="ECO:0000256" key="4">
    <source>
        <dbReference type="ARBA" id="ARBA00022989"/>
    </source>
</evidence>
<dbReference type="Pfam" id="PF00209">
    <property type="entry name" value="SNF"/>
    <property type="match status" value="2"/>
</dbReference>
<reference evidence="7" key="2">
    <citation type="submission" date="2019-01" db="EMBL/GenBank/DDBJ databases">
        <authorList>
            <person name="Thorell K."/>
        </authorList>
    </citation>
    <scope>NUCLEOTIDE SEQUENCE</scope>
    <source>
        <strain evidence="8">PC3053II</strain>
        <strain evidence="7">PC5538III-lc</strain>
    </source>
</reference>
<keyword evidence="2" id="KW-0813">Transport</keyword>
<dbReference type="PANTHER" id="PTHR42948:SF1">
    <property type="entry name" value="TRANSPORTER"/>
    <property type="match status" value="1"/>
</dbReference>
<protein>
    <submittedName>
        <fullName evidence="7">Sodium-dependent transporter</fullName>
    </submittedName>
</protein>
<comment type="subcellular location">
    <subcellularLocation>
        <location evidence="1">Membrane</location>
        <topology evidence="1">Multi-pass membrane protein</topology>
    </subcellularLocation>
</comment>
<accession>A0A5C8E7R2</accession>
<dbReference type="EMBL" id="SAXX01000014">
    <property type="protein sequence ID" value="TXJ32662.1"/>
    <property type="molecule type" value="Genomic_DNA"/>
</dbReference>
<evidence type="ECO:0000313" key="9">
    <source>
        <dbReference type="Proteomes" id="UP000322327"/>
    </source>
</evidence>
<feature type="transmembrane region" description="Helical" evidence="6">
    <location>
        <begin position="40"/>
        <end position="62"/>
    </location>
</feature>
<feature type="transmembrane region" description="Helical" evidence="6">
    <location>
        <begin position="301"/>
        <end position="324"/>
    </location>
</feature>
<gene>
    <name evidence="7" type="ORF">EPJ69_05695</name>
    <name evidence="8" type="ORF">EPJ76_04055</name>
</gene>
<dbReference type="CDD" id="cd10336">
    <property type="entry name" value="SLC6sbd_Tyt1-Like"/>
    <property type="match status" value="1"/>
</dbReference>
<feature type="transmembrane region" description="Helical" evidence="6">
    <location>
        <begin position="260"/>
        <end position="281"/>
    </location>
</feature>
<dbReference type="Proteomes" id="UP000322327">
    <property type="component" value="Unassembled WGS sequence"/>
</dbReference>
<evidence type="ECO:0000256" key="1">
    <source>
        <dbReference type="ARBA" id="ARBA00004141"/>
    </source>
</evidence>
<feature type="transmembrane region" description="Helical" evidence="6">
    <location>
        <begin position="175"/>
        <end position="198"/>
    </location>
</feature>
<dbReference type="RefSeq" id="WP_147530649.1">
    <property type="nucleotide sequence ID" value="NZ_SAXX01000014.1"/>
</dbReference>
<dbReference type="PRINTS" id="PR00176">
    <property type="entry name" value="NANEUSMPORT"/>
</dbReference>
<dbReference type="InterPro" id="IPR037272">
    <property type="entry name" value="SNS_sf"/>
</dbReference>
<dbReference type="Proteomes" id="UP000324707">
    <property type="component" value="Unassembled WGS sequence"/>
</dbReference>
<keyword evidence="4 6" id="KW-1133">Transmembrane helix</keyword>
<reference evidence="9 10" key="1">
    <citation type="journal article" date="1992" name="Lakartidningen">
        <title>[Penicillin V and not amoxicillin is the first choice preparation in acute otitis].</title>
        <authorList>
            <person name="Kamme C."/>
            <person name="Lundgren K."/>
            <person name="Prellner K."/>
        </authorList>
    </citation>
    <scope>NUCLEOTIDE SEQUENCE [LARGE SCALE GENOMIC DNA]</scope>
    <source>
        <strain evidence="8 9">PC3053II</strain>
        <strain evidence="7 10">PC5538III-lc</strain>
    </source>
</reference>
<feature type="transmembrane region" description="Helical" evidence="6">
    <location>
        <begin position="344"/>
        <end position="360"/>
    </location>
</feature>
<keyword evidence="3 6" id="KW-0812">Transmembrane</keyword>
<evidence type="ECO:0000256" key="5">
    <source>
        <dbReference type="ARBA" id="ARBA00023136"/>
    </source>
</evidence>
<evidence type="ECO:0000313" key="7">
    <source>
        <dbReference type="EMBL" id="TXJ32662.1"/>
    </source>
</evidence>
<dbReference type="PANTHER" id="PTHR42948">
    <property type="entry name" value="TRANSPORTER"/>
    <property type="match status" value="1"/>
</dbReference>
<sequence length="439" mass="47945">MENKENRGNFKSSIGFIIACIGSAVGIGNVWMFPWRVGQFGGAIFLILYFFFVIVLGVVGLIGEFTLGRMNKTGPIGSFENALKTRNKSFGAIIGCIPMIGALGIAIGYSVVVGWILKYTIGSIDGSLFRTENIEAYFGSLVGDFGSLPWHILGIVICVLILIGGVSKGIELANMFLIPSFYILFIILLVRVLTLPNIKEGIEYLLVPKWEVLSQPKAWGMALGQALFSLSLAGSGMVVYGSYLKNDINIPKSAIQTAVYSSLGALLCAFVVIPAVFAFGLKPNAGPPLIFISIPLIFRQMPFGYFFSILFNISILFAAVSSLINLMECPIEALQDRLKLSRKAAVITIGIIMIAVGIFIENANKVGAWMDFVSMYIVPLGAMLGGIMIFWIFGIKKFRENVEMGMSKPMPKWFDFLAKYIYVGISILILILSIIFGGF</sequence>
<keyword evidence="5 6" id="KW-0472">Membrane</keyword>
<organism evidence="7 10">
    <name type="scientific">Brachyspira aalborgi</name>
    <dbReference type="NCBI Taxonomy" id="29522"/>
    <lineage>
        <taxon>Bacteria</taxon>
        <taxon>Pseudomonadati</taxon>
        <taxon>Spirochaetota</taxon>
        <taxon>Spirochaetia</taxon>
        <taxon>Brachyspirales</taxon>
        <taxon>Brachyspiraceae</taxon>
        <taxon>Brachyspira</taxon>
    </lineage>
</organism>
<evidence type="ECO:0000256" key="3">
    <source>
        <dbReference type="ARBA" id="ARBA00022692"/>
    </source>
</evidence>
<evidence type="ECO:0000256" key="2">
    <source>
        <dbReference type="ARBA" id="ARBA00022448"/>
    </source>
</evidence>
<name>A0A5C8E7R2_9SPIR</name>
<dbReference type="NCBIfam" id="NF037979">
    <property type="entry name" value="Na_transp"/>
    <property type="match status" value="1"/>
</dbReference>
<evidence type="ECO:0000256" key="6">
    <source>
        <dbReference type="SAM" id="Phobius"/>
    </source>
</evidence>
<dbReference type="SUPFAM" id="SSF161070">
    <property type="entry name" value="SNF-like"/>
    <property type="match status" value="1"/>
</dbReference>
<dbReference type="GO" id="GO:0016020">
    <property type="term" value="C:membrane"/>
    <property type="evidence" value="ECO:0007669"/>
    <property type="project" value="UniProtKB-SubCell"/>
</dbReference>
<comment type="caution">
    <text evidence="7">The sequence shown here is derived from an EMBL/GenBank/DDBJ whole genome shotgun (WGS) entry which is preliminary data.</text>
</comment>
<feature type="transmembrane region" description="Helical" evidence="6">
    <location>
        <begin position="137"/>
        <end position="163"/>
    </location>
</feature>
<proteinExistence type="predicted"/>
<dbReference type="AlphaFoldDB" id="A0A5C8E7R2"/>
<dbReference type="EMBL" id="SAYI01000014">
    <property type="protein sequence ID" value="TXJ56762.1"/>
    <property type="molecule type" value="Genomic_DNA"/>
</dbReference>
<evidence type="ECO:0000313" key="8">
    <source>
        <dbReference type="EMBL" id="TXJ56762.1"/>
    </source>
</evidence>
<dbReference type="InterPro" id="IPR047218">
    <property type="entry name" value="YocR/YhdH-like"/>
</dbReference>
<feature type="transmembrane region" description="Helical" evidence="6">
    <location>
        <begin position="372"/>
        <end position="395"/>
    </location>
</feature>
<dbReference type="InterPro" id="IPR000175">
    <property type="entry name" value="Na/ntran_symport"/>
</dbReference>